<evidence type="ECO:0000256" key="1">
    <source>
        <dbReference type="SAM" id="Phobius"/>
    </source>
</evidence>
<dbReference type="STRING" id="266762.HQ36_03770"/>
<accession>A0A0A2G440</accession>
<dbReference type="AlphaFoldDB" id="A0A0A2G440"/>
<keyword evidence="1" id="KW-0812">Transmembrane</keyword>
<dbReference type="OrthoDB" id="1132160at2"/>
<reference evidence="2 3" key="1">
    <citation type="submission" date="2014-08" db="EMBL/GenBank/DDBJ databases">
        <title>Porphyromonas gingivicanis strain:COT-022_OH1391 Genome sequencing.</title>
        <authorList>
            <person name="Wallis C."/>
            <person name="Deusch O."/>
            <person name="O'Flynn C."/>
            <person name="Davis I."/>
            <person name="Jospin G."/>
            <person name="Darling A.E."/>
            <person name="Coil D.A."/>
            <person name="Alexiev A."/>
            <person name="Horsfall A."/>
            <person name="Kirkwood N."/>
            <person name="Harris S."/>
            <person name="Eisen J.A."/>
        </authorList>
    </citation>
    <scope>NUCLEOTIDE SEQUENCE [LARGE SCALE GENOMIC DNA]</scope>
    <source>
        <strain evidence="3">COT-022 OH1391</strain>
    </source>
</reference>
<organism evidence="2 3">
    <name type="scientific">Porphyromonas gingivicanis</name>
    <dbReference type="NCBI Taxonomy" id="266762"/>
    <lineage>
        <taxon>Bacteria</taxon>
        <taxon>Pseudomonadati</taxon>
        <taxon>Bacteroidota</taxon>
        <taxon>Bacteroidia</taxon>
        <taxon>Bacteroidales</taxon>
        <taxon>Porphyromonadaceae</taxon>
        <taxon>Porphyromonas</taxon>
    </lineage>
</organism>
<keyword evidence="3" id="KW-1185">Reference proteome</keyword>
<dbReference type="RefSeq" id="WP_036883530.1">
    <property type="nucleotide sequence ID" value="NZ_JQZW01000008.1"/>
</dbReference>
<keyword evidence="1" id="KW-1133">Transmembrane helix</keyword>
<keyword evidence="1" id="KW-0472">Membrane</keyword>
<evidence type="ECO:0000313" key="2">
    <source>
        <dbReference type="EMBL" id="KGN98048.1"/>
    </source>
</evidence>
<feature type="transmembrane region" description="Helical" evidence="1">
    <location>
        <begin position="145"/>
        <end position="164"/>
    </location>
</feature>
<dbReference type="EMBL" id="JQZW01000008">
    <property type="protein sequence ID" value="KGN98048.1"/>
    <property type="molecule type" value="Genomic_DNA"/>
</dbReference>
<proteinExistence type="predicted"/>
<feature type="transmembrane region" description="Helical" evidence="1">
    <location>
        <begin position="6"/>
        <end position="27"/>
    </location>
</feature>
<gene>
    <name evidence="2" type="ORF">HQ36_03770</name>
</gene>
<name>A0A0A2G440_9PORP</name>
<comment type="caution">
    <text evidence="2">The sequence shown here is derived from an EMBL/GenBank/DDBJ whole genome shotgun (WGS) entry which is preliminary data.</text>
</comment>
<evidence type="ECO:0008006" key="4">
    <source>
        <dbReference type="Google" id="ProtNLM"/>
    </source>
</evidence>
<feature type="transmembrane region" description="Helical" evidence="1">
    <location>
        <begin position="114"/>
        <end position="139"/>
    </location>
</feature>
<evidence type="ECO:0000313" key="3">
    <source>
        <dbReference type="Proteomes" id="UP000030134"/>
    </source>
</evidence>
<sequence>MTIRSIIIFLQALVILFLQVWVFNPLYIFRLATPFPYLLLLFLLPIGFSKAWVTFFSALFGFVLDIFSGTPGLHLAAFTATGFLRNYLIKFFIDAETDPLLSPVKGIRGGSMALLLLIIVSVHHSILFGLDAFSAFHIGYFLKRLGSSLLTTYLIVLVAILLMGQQAKKHATNYQG</sequence>
<protein>
    <recommendedName>
        <fullName evidence="4">Rod shape-determining protein MreD</fullName>
    </recommendedName>
</protein>
<dbReference type="Proteomes" id="UP000030134">
    <property type="component" value="Unassembled WGS sequence"/>
</dbReference>